<evidence type="ECO:0000313" key="4">
    <source>
        <dbReference type="Proteomes" id="UP000029067"/>
    </source>
</evidence>
<evidence type="ECO:0000256" key="1">
    <source>
        <dbReference type="ARBA" id="ARBA00022801"/>
    </source>
</evidence>
<dbReference type="Gene3D" id="3.20.20.140">
    <property type="entry name" value="Metal-dependent hydrolases"/>
    <property type="match status" value="1"/>
</dbReference>
<dbReference type="OrthoDB" id="3189065at2"/>
<dbReference type="PANTHER" id="PTHR43794:SF11">
    <property type="entry name" value="AMIDOHYDROLASE-RELATED DOMAIN-CONTAINING PROTEIN"/>
    <property type="match status" value="1"/>
</dbReference>
<dbReference type="InterPro" id="IPR050287">
    <property type="entry name" value="MTA/SAH_deaminase"/>
</dbReference>
<dbReference type="InterPro" id="IPR006680">
    <property type="entry name" value="Amidohydro-rel"/>
</dbReference>
<organism evidence="3 4">
    <name type="scientific">Bifidobacterium cuniculi</name>
    <dbReference type="NCBI Taxonomy" id="1688"/>
    <lineage>
        <taxon>Bacteria</taxon>
        <taxon>Bacillati</taxon>
        <taxon>Actinomycetota</taxon>
        <taxon>Actinomycetes</taxon>
        <taxon>Bifidobacteriales</taxon>
        <taxon>Bifidobacteriaceae</taxon>
        <taxon>Bifidobacterium</taxon>
    </lineage>
</organism>
<dbReference type="SUPFAM" id="SSF51556">
    <property type="entry name" value="Metallo-dependent hydrolases"/>
    <property type="match status" value="1"/>
</dbReference>
<dbReference type="RefSeq" id="WP_051920852.1">
    <property type="nucleotide sequence ID" value="NZ_JGYV01000008.1"/>
</dbReference>
<dbReference type="EMBL" id="JGYV01000008">
    <property type="protein sequence ID" value="KFI63372.1"/>
    <property type="molecule type" value="Genomic_DNA"/>
</dbReference>
<sequence length="463" mass="50891">MNKSNTQYDLLITNATICTMNEDMQVIGRGFVAVTDDRIAMIGSGEPSSSMNASDVIDADGQVLFPGFINTHTHIFQSFLKGLGADHQLIEWLNRSALPYGAVMTPHQHRLAAQLTCMEAIRSGCTTLCEFFYTDQDPELADGCIAGMMDTGIRSVFIRTFQDRGEDYGMPACMVQPAEEAMREVERLRTEYRDHGDMLSIWTGPDVTWSTSAEGYRTMLDYCKAHDVRYAMHIDETEVDDAMCQATYDSDIVPMLEGMGFLGDHMLGVHCVNLTDDEIDAFARHGVSVSYNPVSNMYLGSGVAPIRECLDKGITVSIGTDGAASNNTTDFLEAMKFAALIQKGFSRDAARITARETVAMATVGGAKAIGMQQSLGSIEVGKKADMVLFEPRHLKSMPMHDPYATVVYSSSPENISTTIVNGKVVYRDGVFACGIDERQLSRDIDEELRKLRVALSLDEVQAC</sequence>
<dbReference type="SUPFAM" id="SSF51338">
    <property type="entry name" value="Composite domain of metallo-dependent hydrolases"/>
    <property type="match status" value="1"/>
</dbReference>
<name>A0A087AX72_9BIFI</name>
<dbReference type="STRING" id="1688.BCUN_1340"/>
<dbReference type="EC" id="3.8.1.8" evidence="3"/>
<feature type="domain" description="Amidohydrolase-related" evidence="2">
    <location>
        <begin position="63"/>
        <end position="425"/>
    </location>
</feature>
<proteinExistence type="predicted"/>
<dbReference type="Pfam" id="PF01979">
    <property type="entry name" value="Amidohydro_1"/>
    <property type="match status" value="1"/>
</dbReference>
<protein>
    <submittedName>
        <fullName evidence="3">Cytosine deaminase</fullName>
        <ecNumber evidence="3">3.8.1.8</ecNumber>
    </submittedName>
</protein>
<dbReference type="InterPro" id="IPR032466">
    <property type="entry name" value="Metal_Hydrolase"/>
</dbReference>
<dbReference type="eggNOG" id="COG0402">
    <property type="taxonomic scope" value="Bacteria"/>
</dbReference>
<dbReference type="PANTHER" id="PTHR43794">
    <property type="entry name" value="AMINOHYDROLASE SSNA-RELATED"/>
    <property type="match status" value="1"/>
</dbReference>
<dbReference type="GO" id="GO:0016810">
    <property type="term" value="F:hydrolase activity, acting on carbon-nitrogen (but not peptide) bonds"/>
    <property type="evidence" value="ECO:0007669"/>
    <property type="project" value="InterPro"/>
</dbReference>
<dbReference type="CDD" id="cd01298">
    <property type="entry name" value="ATZ_TRZ_like"/>
    <property type="match status" value="1"/>
</dbReference>
<accession>A0A087AX72</accession>
<dbReference type="Gene3D" id="2.30.40.10">
    <property type="entry name" value="Urease, subunit C, domain 1"/>
    <property type="match status" value="1"/>
</dbReference>
<keyword evidence="4" id="KW-1185">Reference proteome</keyword>
<dbReference type="GO" id="GO:0018788">
    <property type="term" value="F:atrazine chlorohydrolase activity"/>
    <property type="evidence" value="ECO:0007669"/>
    <property type="project" value="UniProtKB-EC"/>
</dbReference>
<keyword evidence="1 3" id="KW-0378">Hydrolase</keyword>
<gene>
    <name evidence="3" type="ORF">BCUN_1340</name>
</gene>
<evidence type="ECO:0000259" key="2">
    <source>
        <dbReference type="Pfam" id="PF01979"/>
    </source>
</evidence>
<dbReference type="InterPro" id="IPR011059">
    <property type="entry name" value="Metal-dep_hydrolase_composite"/>
</dbReference>
<evidence type="ECO:0000313" key="3">
    <source>
        <dbReference type="EMBL" id="KFI63372.1"/>
    </source>
</evidence>
<comment type="caution">
    <text evidence="3">The sequence shown here is derived from an EMBL/GenBank/DDBJ whole genome shotgun (WGS) entry which is preliminary data.</text>
</comment>
<reference evidence="3 4" key="1">
    <citation type="submission" date="2014-03" db="EMBL/GenBank/DDBJ databases">
        <title>Genomics of Bifidobacteria.</title>
        <authorList>
            <person name="Ventura M."/>
            <person name="Milani C."/>
            <person name="Lugli G.A."/>
        </authorList>
    </citation>
    <scope>NUCLEOTIDE SEQUENCE [LARGE SCALE GENOMIC DNA]</scope>
    <source>
        <strain evidence="3 4">LMG 10738</strain>
    </source>
</reference>
<dbReference type="Proteomes" id="UP000029067">
    <property type="component" value="Unassembled WGS sequence"/>
</dbReference>
<dbReference type="AlphaFoldDB" id="A0A087AX72"/>